<accession>A0ABX3YSC2</accession>
<evidence type="ECO:0008006" key="5">
    <source>
        <dbReference type="Google" id="ProtNLM"/>
    </source>
</evidence>
<keyword evidence="2" id="KW-0812">Transmembrane</keyword>
<dbReference type="EMBL" id="MRYD01000001">
    <property type="protein sequence ID" value="OSZ62384.1"/>
    <property type="molecule type" value="Genomic_DNA"/>
</dbReference>
<gene>
    <name evidence="3" type="ORF">OQI_00265</name>
</gene>
<feature type="region of interest" description="Disordered" evidence="1">
    <location>
        <begin position="70"/>
        <end position="101"/>
    </location>
</feature>
<evidence type="ECO:0000313" key="4">
    <source>
        <dbReference type="Proteomes" id="UP000194266"/>
    </source>
</evidence>
<dbReference type="RefSeq" id="WP_086167292.1">
    <property type="nucleotide sequence ID" value="NZ_MRYD01000001.1"/>
</dbReference>
<proteinExistence type="predicted"/>
<sequence>MPMEPTQDPFEDRLGAALRQTGDTFDTDRPALIAAGHTRGRRMRMRRRASVLGGAASLAMVGVGATLILPGTGQDADKERTQSVGRTGTAPAASAAAAPTPLTGEEMIAALTSLLPDGKVTGATAQGTSTGAPYASLVYDDGQGAGAVAVSLSRVEPDSQSARETTTCPDKTVFPHDACRTTRLADGSFLMIFQGYEYPDRRVDTKRWQAELVTAAGQHIHVSEWNAAAEKDAPVTRPEPPLTPEQLEKIATASAWRGAVDAIPEEPKGKPTSGTEMPPGADGTAVVKTLEKLMPKGLKVFSEGGQETEYGYVVVDDGQGATLVQVNVQPDMSDVADQLFGPDAETLADGTKVAVRQGPGEKGGEGVVMWTVDTMRPDGRRVVISAFNSGSQHTPATRETPALTIGQLREIALSEQWLTLL</sequence>
<comment type="caution">
    <text evidence="3">The sequence shown here is derived from an EMBL/GenBank/DDBJ whole genome shotgun (WGS) entry which is preliminary data.</text>
</comment>
<evidence type="ECO:0000313" key="3">
    <source>
        <dbReference type="EMBL" id="OSZ62384.1"/>
    </source>
</evidence>
<feature type="compositionally biased region" description="Low complexity" evidence="1">
    <location>
        <begin position="87"/>
        <end position="101"/>
    </location>
</feature>
<dbReference type="Proteomes" id="UP000194266">
    <property type="component" value="Unassembled WGS sequence"/>
</dbReference>
<evidence type="ECO:0000256" key="2">
    <source>
        <dbReference type="SAM" id="Phobius"/>
    </source>
</evidence>
<feature type="transmembrane region" description="Helical" evidence="2">
    <location>
        <begin position="49"/>
        <end position="69"/>
    </location>
</feature>
<organism evidence="3 4">
    <name type="scientific">Streptomyces pharetrae CZA14</name>
    <dbReference type="NCBI Taxonomy" id="1144883"/>
    <lineage>
        <taxon>Bacteria</taxon>
        <taxon>Bacillati</taxon>
        <taxon>Actinomycetota</taxon>
        <taxon>Actinomycetes</taxon>
        <taxon>Kitasatosporales</taxon>
        <taxon>Streptomycetaceae</taxon>
        <taxon>Streptomyces</taxon>
    </lineage>
</organism>
<keyword evidence="2" id="KW-1133">Transmembrane helix</keyword>
<protein>
    <recommendedName>
        <fullName evidence="5">Serine/threonine protein kinase</fullName>
    </recommendedName>
</protein>
<keyword evidence="2" id="KW-0472">Membrane</keyword>
<evidence type="ECO:0000256" key="1">
    <source>
        <dbReference type="SAM" id="MobiDB-lite"/>
    </source>
</evidence>
<keyword evidence="4" id="KW-1185">Reference proteome</keyword>
<reference evidence="3 4" key="1">
    <citation type="submission" date="2016-12" db="EMBL/GenBank/DDBJ databases">
        <title>Genome Mining:The Detection of Biosynthetic Gene Clusters to Aid in the Expression of Curamycin A produced by Streptomyces sp. strain CZA14.</title>
        <authorList>
            <person name="Durrell K.A."/>
            <person name="Kirby B.M."/>
            <person name="Khan W."/>
            <person name="Mthethwa T."/>
            <person name="Le Roes-Hill M."/>
        </authorList>
    </citation>
    <scope>NUCLEOTIDE SEQUENCE [LARGE SCALE GENOMIC DNA]</scope>
    <source>
        <strain evidence="3 4">CZA14</strain>
    </source>
</reference>
<name>A0ABX3YSC2_9ACTN</name>